<evidence type="ECO:0000313" key="4">
    <source>
        <dbReference type="Proteomes" id="UP000238312"/>
    </source>
</evidence>
<keyword evidence="4" id="KW-1185">Reference proteome</keyword>
<dbReference type="Gene3D" id="1.20.58.480">
    <property type="match status" value="1"/>
</dbReference>
<dbReference type="AlphaFoldDB" id="A0A2T0MKP7"/>
<dbReference type="InterPro" id="IPR000898">
    <property type="entry name" value="Indolamine_dOase"/>
</dbReference>
<comment type="caution">
    <text evidence="3">The sequence shown here is derived from an EMBL/GenBank/DDBJ whole genome shotgun (WGS) entry which is preliminary data.</text>
</comment>
<dbReference type="GO" id="GO:0005737">
    <property type="term" value="C:cytoplasm"/>
    <property type="evidence" value="ECO:0007669"/>
    <property type="project" value="TreeGrafter"/>
</dbReference>
<dbReference type="PANTHER" id="PTHR28657:SF5">
    <property type="entry name" value="INDOLEAMINE 2,3-DIOXYGENASE"/>
    <property type="match status" value="1"/>
</dbReference>
<dbReference type="InterPro" id="IPR037217">
    <property type="entry name" value="Trp/Indoleamine_2_3_dOase-like"/>
</dbReference>
<gene>
    <name evidence="3" type="ORF">B0I32_124195</name>
</gene>
<evidence type="ECO:0000256" key="2">
    <source>
        <dbReference type="ARBA" id="ARBA00023004"/>
    </source>
</evidence>
<keyword evidence="2" id="KW-0408">Iron</keyword>
<keyword evidence="1" id="KW-0479">Metal-binding</keyword>
<proteinExistence type="predicted"/>
<reference evidence="3 4" key="1">
    <citation type="submission" date="2018-03" db="EMBL/GenBank/DDBJ databases">
        <title>Genomic Encyclopedia of Type Strains, Phase III (KMG-III): the genomes of soil and plant-associated and newly described type strains.</title>
        <authorList>
            <person name="Whitman W."/>
        </authorList>
    </citation>
    <scope>NUCLEOTIDE SEQUENCE [LARGE SCALE GENOMIC DNA]</scope>
    <source>
        <strain evidence="3 4">CGMCC 4.7104</strain>
    </source>
</reference>
<dbReference type="SUPFAM" id="SSF140959">
    <property type="entry name" value="Indolic compounds 2,3-dioxygenase-like"/>
    <property type="match status" value="1"/>
</dbReference>
<organism evidence="3 4">
    <name type="scientific">Nonomuraea fuscirosea</name>
    <dbReference type="NCBI Taxonomy" id="1291556"/>
    <lineage>
        <taxon>Bacteria</taxon>
        <taxon>Bacillati</taxon>
        <taxon>Actinomycetota</taxon>
        <taxon>Actinomycetes</taxon>
        <taxon>Streptosporangiales</taxon>
        <taxon>Streptosporangiaceae</taxon>
        <taxon>Nonomuraea</taxon>
    </lineage>
</organism>
<dbReference type="EMBL" id="PVNG01000024">
    <property type="protein sequence ID" value="PRX58207.1"/>
    <property type="molecule type" value="Genomic_DNA"/>
</dbReference>
<dbReference type="RefSeq" id="WP_181308416.1">
    <property type="nucleotide sequence ID" value="NZ_PVNG01000024.1"/>
</dbReference>
<dbReference type="Proteomes" id="UP000238312">
    <property type="component" value="Unassembled WGS sequence"/>
</dbReference>
<dbReference type="Pfam" id="PF01231">
    <property type="entry name" value="IDO"/>
    <property type="match status" value="1"/>
</dbReference>
<dbReference type="GO" id="GO:0019441">
    <property type="term" value="P:L-tryptophan catabolic process to kynurenine"/>
    <property type="evidence" value="ECO:0007669"/>
    <property type="project" value="InterPro"/>
</dbReference>
<keyword evidence="3" id="KW-0560">Oxidoreductase</keyword>
<evidence type="ECO:0000256" key="1">
    <source>
        <dbReference type="ARBA" id="ARBA00022723"/>
    </source>
</evidence>
<dbReference type="PANTHER" id="PTHR28657">
    <property type="entry name" value="INDOLEAMINE 2,3-DIOXYGENASE"/>
    <property type="match status" value="1"/>
</dbReference>
<dbReference type="PROSITE" id="PS00876">
    <property type="entry name" value="IDO_1"/>
    <property type="match status" value="1"/>
</dbReference>
<evidence type="ECO:0000313" key="3">
    <source>
        <dbReference type="EMBL" id="PRX58207.1"/>
    </source>
</evidence>
<name>A0A2T0MKP7_9ACTN</name>
<dbReference type="GO" id="GO:0020037">
    <property type="term" value="F:heme binding"/>
    <property type="evidence" value="ECO:0007669"/>
    <property type="project" value="InterPro"/>
</dbReference>
<accession>A0A2T0MKP7</accession>
<keyword evidence="3" id="KW-0223">Dioxygenase</keyword>
<protein>
    <submittedName>
        <fullName evidence="3">Indoleamine 2,3-dioxygenase</fullName>
    </submittedName>
</protein>
<dbReference type="GO" id="GO:0033754">
    <property type="term" value="F:indoleamine 2,3-dioxygenase activity"/>
    <property type="evidence" value="ECO:0007669"/>
    <property type="project" value="TreeGrafter"/>
</dbReference>
<dbReference type="GO" id="GO:0046872">
    <property type="term" value="F:metal ion binding"/>
    <property type="evidence" value="ECO:0007669"/>
    <property type="project" value="UniProtKB-KW"/>
</dbReference>
<sequence length="381" mass="41770">MTPGAGRMADLNDYAIDPVRGFVPGDDPVNALPPYYRPWERTARDISALIMTGRLRDAIASLPVLTPAKLSSPGERERAMLLLTCLANAYVWGSETPARTLPAPVARPLDDLARQLDRPPIIAHASIVLNNWRRIDRTEPLSTSNIDTQVTFLGGVDEKWFYLATLGVELAGAPGLPLLVRTHDAVAGDDPDRLTKALVGVRKVLGRTVEALLDIERWCDPHVFYHRIRPFLTGWPEPGLIFEGVDRGPVVLAGGSAAQSSLIQSFDAGLGVRHDDEMTAAFLTGMRAYMPVPHRRFLADLETGPSVRDYVSNRRADRPGLVEAYNGAVDALARLRAQHIGITGRYIQRFERDGTAKGTGGSDYSGFLRRAREETVGHLLP</sequence>